<evidence type="ECO:0000313" key="5">
    <source>
        <dbReference type="EMBL" id="EFN53310.1"/>
    </source>
</evidence>
<evidence type="ECO:0000256" key="1">
    <source>
        <dbReference type="ARBA" id="ARBA00004123"/>
    </source>
</evidence>
<dbReference type="InterPro" id="IPR052416">
    <property type="entry name" value="GTF3C_component"/>
</dbReference>
<reference evidence="5 6" key="1">
    <citation type="journal article" date="2010" name="Plant Cell">
        <title>The Chlorella variabilis NC64A genome reveals adaptation to photosymbiosis, coevolution with viruses, and cryptic sex.</title>
        <authorList>
            <person name="Blanc G."/>
            <person name="Duncan G."/>
            <person name="Agarkova I."/>
            <person name="Borodovsky M."/>
            <person name="Gurnon J."/>
            <person name="Kuo A."/>
            <person name="Lindquist E."/>
            <person name="Lucas S."/>
            <person name="Pangilinan J."/>
            <person name="Polle J."/>
            <person name="Salamov A."/>
            <person name="Terry A."/>
            <person name="Yamada T."/>
            <person name="Dunigan D.D."/>
            <person name="Grigoriev I.V."/>
            <person name="Claverie J.M."/>
            <person name="Van Etten J.L."/>
        </authorList>
    </citation>
    <scope>NUCLEOTIDE SEQUENCE [LARGE SCALE GENOMIC DNA]</scope>
    <source>
        <strain evidence="5 6">NC64A</strain>
    </source>
</reference>
<evidence type="ECO:0000256" key="2">
    <source>
        <dbReference type="ARBA" id="ARBA00023163"/>
    </source>
</evidence>
<proteinExistence type="predicted"/>
<dbReference type="PANTHER" id="PTHR15052:SF2">
    <property type="entry name" value="GENERAL TRANSCRIPTION FACTOR 3C POLYPEPTIDE 2"/>
    <property type="match status" value="1"/>
</dbReference>
<dbReference type="Gene3D" id="2.130.10.10">
    <property type="entry name" value="YVTN repeat-like/Quinoprotein amine dehydrogenase"/>
    <property type="match status" value="1"/>
</dbReference>
<dbReference type="STRING" id="554065.E1ZLR1"/>
<dbReference type="eggNOG" id="KOG1918">
    <property type="taxonomic scope" value="Eukaryota"/>
</dbReference>
<sequence>MAFFDSWRPCKSDTVVERRVATAAPRDWKWFCPYSPQSLPLVLPSAADASQMVLPLFGSASASPSGSGLAAAADAGPSTSAAAAASSLSKAEARDVLLHAGGPVWGLDWCPASGGGGSGGEGPAASVRGCNYLAVSCHPLGAQHNVIGALVQAPACIQVWEVSHPEQEAAPQPPQQRQQQQQQQQQAQPPPQQPQQPQRPAGPQLPRLALALAHGGGLCWHCQWCPDPGLADSPTDGGGDVLPRQAAGCAAVLGLVAAALGDGSVKVWPVPHPQAVQQLRPAATPAPAADPLVVSLPPVAACSSAALGGSLPCVVEWLPAPPHDLLAVGCWDGSLALFKLTPGQPRPQQNGGLQPQQQQQQHQHQQVDSGSSGGGRGSSGGGGMHGLELLSHFSADALPLRAVRWVPAAACGGTIDMLHRHILLTAGHEGCLRVWDLRDPFQPLYSHTLSSNSTILSGAPGLPLTPPPLPAPPRPQLPAVRRPWTCDWTSHPFGILVAMEDASLRGIVLDSNAIARSVDFEKKAMFSISWRGPNMGAVWSVAVVAYGGEDGEVGVFPAEYEANSRRRVPHTAVAAVRLEGGALVVKLQRELVQEHGLFSGKVVERMPNLKGARLPDEQEAVHRVAWSRHAGGAGAWLASGGAAGLVRIQWIQSKAPPPLQALTFRVQPSSLTSTATSFSSGEAPSFPWPQPSMAQTQAHQQPQGVWASLFATTAESAPVEAALPPEMDRLMRFTDGPGAVEQEAEGMPLLARLWRYQGP</sequence>
<dbReference type="GeneID" id="17352788"/>
<dbReference type="SUPFAM" id="SSF50978">
    <property type="entry name" value="WD40 repeat-like"/>
    <property type="match status" value="1"/>
</dbReference>
<accession>E1ZLR1</accession>
<feature type="region of interest" description="Disordered" evidence="4">
    <location>
        <begin position="673"/>
        <end position="700"/>
    </location>
</feature>
<feature type="region of interest" description="Disordered" evidence="4">
    <location>
        <begin position="341"/>
        <end position="385"/>
    </location>
</feature>
<organism evidence="6">
    <name type="scientific">Chlorella variabilis</name>
    <name type="common">Green alga</name>
    <dbReference type="NCBI Taxonomy" id="554065"/>
    <lineage>
        <taxon>Eukaryota</taxon>
        <taxon>Viridiplantae</taxon>
        <taxon>Chlorophyta</taxon>
        <taxon>core chlorophytes</taxon>
        <taxon>Trebouxiophyceae</taxon>
        <taxon>Chlorellales</taxon>
        <taxon>Chlorellaceae</taxon>
        <taxon>Chlorella clade</taxon>
        <taxon>Chlorella</taxon>
    </lineage>
</organism>
<dbReference type="PANTHER" id="PTHR15052">
    <property type="entry name" value="RNA POLYMERASE III TRANSCRIPTION INITIATION FACTOR COMPLEX SUBUNIT"/>
    <property type="match status" value="1"/>
</dbReference>
<dbReference type="GO" id="GO:0006383">
    <property type="term" value="P:transcription by RNA polymerase III"/>
    <property type="evidence" value="ECO:0007669"/>
    <property type="project" value="TreeGrafter"/>
</dbReference>
<comment type="subcellular location">
    <subcellularLocation>
        <location evidence="1">Nucleus</location>
    </subcellularLocation>
</comment>
<gene>
    <name evidence="5" type="ORF">CHLNCDRAFT_136985</name>
</gene>
<protein>
    <submittedName>
        <fullName evidence="5">Uncharacterized protein</fullName>
    </submittedName>
</protein>
<dbReference type="EMBL" id="GL433852">
    <property type="protein sequence ID" value="EFN53310.1"/>
    <property type="molecule type" value="Genomic_DNA"/>
</dbReference>
<evidence type="ECO:0000256" key="4">
    <source>
        <dbReference type="SAM" id="MobiDB-lite"/>
    </source>
</evidence>
<name>E1ZLR1_CHLVA</name>
<dbReference type="Proteomes" id="UP000008141">
    <property type="component" value="Unassembled WGS sequence"/>
</dbReference>
<dbReference type="RefSeq" id="XP_005845412.1">
    <property type="nucleotide sequence ID" value="XM_005845350.1"/>
</dbReference>
<dbReference type="KEGG" id="cvr:CHLNCDRAFT_136985"/>
<feature type="compositionally biased region" description="Gly residues" evidence="4">
    <location>
        <begin position="371"/>
        <end position="385"/>
    </location>
</feature>
<keyword evidence="3" id="KW-0539">Nucleus</keyword>
<dbReference type="OrthoDB" id="4703at2759"/>
<dbReference type="GO" id="GO:0005634">
    <property type="term" value="C:nucleus"/>
    <property type="evidence" value="ECO:0007669"/>
    <property type="project" value="UniProtKB-SubCell"/>
</dbReference>
<feature type="compositionally biased region" description="Low complexity" evidence="4">
    <location>
        <begin position="342"/>
        <end position="370"/>
    </location>
</feature>
<dbReference type="InterPro" id="IPR015943">
    <property type="entry name" value="WD40/YVTN_repeat-like_dom_sf"/>
</dbReference>
<keyword evidence="2" id="KW-0804">Transcription</keyword>
<evidence type="ECO:0000313" key="6">
    <source>
        <dbReference type="Proteomes" id="UP000008141"/>
    </source>
</evidence>
<evidence type="ECO:0000256" key="3">
    <source>
        <dbReference type="ARBA" id="ARBA00023242"/>
    </source>
</evidence>
<dbReference type="GO" id="GO:0000127">
    <property type="term" value="C:transcription factor TFIIIC complex"/>
    <property type="evidence" value="ECO:0007669"/>
    <property type="project" value="TreeGrafter"/>
</dbReference>
<dbReference type="InterPro" id="IPR036322">
    <property type="entry name" value="WD40_repeat_dom_sf"/>
</dbReference>
<feature type="region of interest" description="Disordered" evidence="4">
    <location>
        <begin position="165"/>
        <end position="203"/>
    </location>
</feature>
<keyword evidence="6" id="KW-1185">Reference proteome</keyword>
<dbReference type="FunCoup" id="E1ZLR1">
    <property type="interactions" value="128"/>
</dbReference>
<dbReference type="InParanoid" id="E1ZLR1"/>
<feature type="compositionally biased region" description="Low complexity" evidence="4">
    <location>
        <begin position="175"/>
        <end position="187"/>
    </location>
</feature>
<dbReference type="AlphaFoldDB" id="E1ZLR1"/>